<protein>
    <submittedName>
        <fullName evidence="1">Uncharacterized protein</fullName>
    </submittedName>
</protein>
<proteinExistence type="predicted"/>
<dbReference type="RefSeq" id="WP_208271889.1">
    <property type="nucleotide sequence ID" value="NZ_BAAAGM010000029.1"/>
</dbReference>
<sequence>MPLTRARSYVLTVIDHTRHIWVLGVTAHLTAARVSQAARNPVMDFRDAGCRARFLIRDRDREFPDLVDAVRADASVRVVLTGVQMPRMRGHGAVGADLPP</sequence>
<gene>
    <name evidence="1" type="ORF">J4557_39250</name>
</gene>
<dbReference type="EMBL" id="JAGEOK010000034">
    <property type="protein sequence ID" value="MBO2443582.1"/>
    <property type="molecule type" value="Genomic_DNA"/>
</dbReference>
<reference evidence="1 2" key="1">
    <citation type="submission" date="2021-03" db="EMBL/GenBank/DDBJ databases">
        <authorList>
            <person name="Kanchanasin P."/>
            <person name="Saeng-In P."/>
            <person name="Phongsopitanun W."/>
            <person name="Yuki M."/>
            <person name="Kudo T."/>
            <person name="Ohkuma M."/>
            <person name="Tanasupawat S."/>
        </authorList>
    </citation>
    <scope>NUCLEOTIDE SEQUENCE [LARGE SCALE GENOMIC DNA]</scope>
    <source>
        <strain evidence="1 2">L46</strain>
    </source>
</reference>
<evidence type="ECO:0000313" key="2">
    <source>
        <dbReference type="Proteomes" id="UP000666915"/>
    </source>
</evidence>
<keyword evidence="2" id="KW-1185">Reference proteome</keyword>
<evidence type="ECO:0000313" key="1">
    <source>
        <dbReference type="EMBL" id="MBO2443582.1"/>
    </source>
</evidence>
<comment type="caution">
    <text evidence="1">The sequence shown here is derived from an EMBL/GenBank/DDBJ whole genome shotgun (WGS) entry which is preliminary data.</text>
</comment>
<accession>A0ABS3RC03</accession>
<name>A0ABS3RC03_9ACTN</name>
<organism evidence="1 2">
    <name type="scientific">Actinomadura nitritigenes</name>
    <dbReference type="NCBI Taxonomy" id="134602"/>
    <lineage>
        <taxon>Bacteria</taxon>
        <taxon>Bacillati</taxon>
        <taxon>Actinomycetota</taxon>
        <taxon>Actinomycetes</taxon>
        <taxon>Streptosporangiales</taxon>
        <taxon>Thermomonosporaceae</taxon>
        <taxon>Actinomadura</taxon>
    </lineage>
</organism>
<dbReference type="Proteomes" id="UP000666915">
    <property type="component" value="Unassembled WGS sequence"/>
</dbReference>